<evidence type="ECO:0000313" key="6">
    <source>
        <dbReference type="Proteomes" id="UP000005237"/>
    </source>
</evidence>
<reference evidence="6" key="1">
    <citation type="submission" date="2010-08" db="EMBL/GenBank/DDBJ databases">
        <authorList>
            <consortium name="Caenorhabditis japonica Sequencing Consortium"/>
            <person name="Wilson R.K."/>
        </authorList>
    </citation>
    <scope>NUCLEOTIDE SEQUENCE [LARGE SCALE GENOMIC DNA]</scope>
    <source>
        <strain evidence="6">DF5081</strain>
    </source>
</reference>
<dbReference type="EnsemblMetazoa" id="CJA04482.1">
    <property type="protein sequence ID" value="CJA04482.1"/>
    <property type="gene ID" value="WBGene00123686"/>
</dbReference>
<feature type="region of interest" description="Disordered" evidence="4">
    <location>
        <begin position="478"/>
        <end position="565"/>
    </location>
</feature>
<feature type="compositionally biased region" description="Acidic residues" evidence="4">
    <location>
        <begin position="497"/>
        <end position="520"/>
    </location>
</feature>
<dbReference type="Gene3D" id="2.130.10.10">
    <property type="entry name" value="YVTN repeat-like/Quinoprotein amine dehydrogenase"/>
    <property type="match status" value="1"/>
</dbReference>
<dbReference type="PANTHER" id="PTHR15574:SF43">
    <property type="entry name" value="DDB1- AND CUL4-ASSOCIATED FACTOR 5"/>
    <property type="match status" value="1"/>
</dbReference>
<keyword evidence="6" id="KW-1185">Reference proteome</keyword>
<dbReference type="PANTHER" id="PTHR15574">
    <property type="entry name" value="WD REPEAT DOMAIN-CONTAINING FAMILY"/>
    <property type="match status" value="1"/>
</dbReference>
<reference evidence="5" key="2">
    <citation type="submission" date="2022-06" db="UniProtKB">
        <authorList>
            <consortium name="EnsemblMetazoa"/>
        </authorList>
    </citation>
    <scope>IDENTIFICATION</scope>
    <source>
        <strain evidence="5">DF5081</strain>
    </source>
</reference>
<keyword evidence="1 3" id="KW-0853">WD repeat</keyword>
<sequence>MVDEMVMRRAPKPKAVMRQAHDSNIFALEFDLEDRFIYSGERSGSVFKHDIEANQLVYTSDKHNSAEDVFHLHQNPTDNNLLAITRARLITFLDDRDRPNPTVFGGSRGIGKFYSAEFHPETPRLLLVNSRSEGPNVFDLRAPRSPLFRRCEYKGLPTTANHNSAGLDWMAGMWSPSGNQYMSLRNNSQPLYFDMISKRCFILNSERYVNVNTVKSMTFVDDYTVATGSDNWGIHVWKVPRADADSGFLEVPHRGSEKADMVDLVVQKEITVLKGHRSIPNQVRFSPHNQLLVSSGVENCVKLWSDQRLPWSYDVPFTRKKAHEYETSRHREFTREADDRRVLEEALDREGFLEGRSTWEDVFGGNVQTAEDRTTLEQFDTLDGVDHDEDVTDDEDIVFFEGELARIRSIINQHGNNNSNQPLRIAHVNGSFHHFPERRPSFMERLGTFAQNFRRNIDSGSSSNSDSDEEGETFHRFLRVSAPSDSTSSSSTSLISLDEEDWSLTEESEFDEDEDMEVEDIENRNGTGSHDSQNMDNNEEDENEDNSVRNENSLEESNGNDNHEN</sequence>
<dbReference type="InterPro" id="IPR045151">
    <property type="entry name" value="DCAF8"/>
</dbReference>
<evidence type="ECO:0000256" key="3">
    <source>
        <dbReference type="PROSITE-ProRule" id="PRU00221"/>
    </source>
</evidence>
<organism evidence="5 6">
    <name type="scientific">Caenorhabditis japonica</name>
    <dbReference type="NCBI Taxonomy" id="281687"/>
    <lineage>
        <taxon>Eukaryota</taxon>
        <taxon>Metazoa</taxon>
        <taxon>Ecdysozoa</taxon>
        <taxon>Nematoda</taxon>
        <taxon>Chromadorea</taxon>
        <taxon>Rhabditida</taxon>
        <taxon>Rhabditina</taxon>
        <taxon>Rhabditomorpha</taxon>
        <taxon>Rhabditoidea</taxon>
        <taxon>Rhabditidae</taxon>
        <taxon>Peloderinae</taxon>
        <taxon>Caenorhabditis</taxon>
    </lineage>
</organism>
<evidence type="ECO:0000256" key="2">
    <source>
        <dbReference type="ARBA" id="ARBA00022737"/>
    </source>
</evidence>
<dbReference type="InterPro" id="IPR015943">
    <property type="entry name" value="WD40/YVTN_repeat-like_dom_sf"/>
</dbReference>
<dbReference type="InterPro" id="IPR036322">
    <property type="entry name" value="WD40_repeat_dom_sf"/>
</dbReference>
<keyword evidence="2" id="KW-0677">Repeat</keyword>
<dbReference type="SUPFAM" id="SSF50978">
    <property type="entry name" value="WD40 repeat-like"/>
    <property type="match status" value="1"/>
</dbReference>
<feature type="repeat" description="WD" evidence="3">
    <location>
        <begin position="273"/>
        <end position="305"/>
    </location>
</feature>
<accession>A0A8R1DJW8</accession>
<evidence type="ECO:0000256" key="1">
    <source>
        <dbReference type="ARBA" id="ARBA00022574"/>
    </source>
</evidence>
<dbReference type="InterPro" id="IPR001680">
    <property type="entry name" value="WD40_rpt"/>
</dbReference>
<feature type="compositionally biased region" description="Polar residues" evidence="4">
    <location>
        <begin position="555"/>
        <end position="565"/>
    </location>
</feature>
<proteinExistence type="predicted"/>
<dbReference type="Proteomes" id="UP000005237">
    <property type="component" value="Unassembled WGS sequence"/>
</dbReference>
<dbReference type="GO" id="GO:0005737">
    <property type="term" value="C:cytoplasm"/>
    <property type="evidence" value="ECO:0007669"/>
    <property type="project" value="TreeGrafter"/>
</dbReference>
<evidence type="ECO:0000256" key="4">
    <source>
        <dbReference type="SAM" id="MobiDB-lite"/>
    </source>
</evidence>
<dbReference type="PROSITE" id="PS50082">
    <property type="entry name" value="WD_REPEATS_2"/>
    <property type="match status" value="1"/>
</dbReference>
<dbReference type="Pfam" id="PF00400">
    <property type="entry name" value="WD40"/>
    <property type="match status" value="1"/>
</dbReference>
<dbReference type="AlphaFoldDB" id="A0A8R1DJW8"/>
<name>A0A8R1DJW8_CAEJA</name>
<protein>
    <submittedName>
        <fullName evidence="5">WD_REPEATS_REGION domain-containing protein</fullName>
    </submittedName>
</protein>
<feature type="compositionally biased region" description="Low complexity" evidence="4">
    <location>
        <begin position="484"/>
        <end position="496"/>
    </location>
</feature>
<dbReference type="PROSITE" id="PS50294">
    <property type="entry name" value="WD_REPEATS_REGION"/>
    <property type="match status" value="1"/>
</dbReference>
<dbReference type="GO" id="GO:0045717">
    <property type="term" value="P:negative regulation of fatty acid biosynthetic process"/>
    <property type="evidence" value="ECO:0007669"/>
    <property type="project" value="TreeGrafter"/>
</dbReference>
<dbReference type="SMART" id="SM00320">
    <property type="entry name" value="WD40"/>
    <property type="match status" value="3"/>
</dbReference>
<dbReference type="GO" id="GO:0080008">
    <property type="term" value="C:Cul4-RING E3 ubiquitin ligase complex"/>
    <property type="evidence" value="ECO:0007669"/>
    <property type="project" value="TreeGrafter"/>
</dbReference>
<evidence type="ECO:0000313" key="5">
    <source>
        <dbReference type="EnsemblMetazoa" id="CJA04482.1"/>
    </source>
</evidence>